<gene>
    <name evidence="6" type="ORF">H8S17_01850</name>
</gene>
<dbReference type="InterPro" id="IPR036271">
    <property type="entry name" value="Tet_transcr_reg_TetR-rel_C_sf"/>
</dbReference>
<name>A0A923LML7_9FIRM</name>
<dbReference type="RefSeq" id="WP_186865980.1">
    <property type="nucleotide sequence ID" value="NZ_JACOPH010000001.1"/>
</dbReference>
<comment type="caution">
    <text evidence="6">The sequence shown here is derived from an EMBL/GenBank/DDBJ whole genome shotgun (WGS) entry which is preliminary data.</text>
</comment>
<keyword evidence="2 4" id="KW-0238">DNA-binding</keyword>
<dbReference type="Proteomes" id="UP000606720">
    <property type="component" value="Unassembled WGS sequence"/>
</dbReference>
<dbReference type="PRINTS" id="PR00455">
    <property type="entry name" value="HTHTETR"/>
</dbReference>
<evidence type="ECO:0000259" key="5">
    <source>
        <dbReference type="PROSITE" id="PS50977"/>
    </source>
</evidence>
<dbReference type="Gene3D" id="1.10.357.10">
    <property type="entry name" value="Tetracycline Repressor, domain 2"/>
    <property type="match status" value="1"/>
</dbReference>
<dbReference type="InterPro" id="IPR001647">
    <property type="entry name" value="HTH_TetR"/>
</dbReference>
<keyword evidence="7" id="KW-1185">Reference proteome</keyword>
<accession>A0A923LML7</accession>
<dbReference type="InterPro" id="IPR050109">
    <property type="entry name" value="HTH-type_TetR-like_transc_reg"/>
</dbReference>
<dbReference type="GO" id="GO:0003700">
    <property type="term" value="F:DNA-binding transcription factor activity"/>
    <property type="evidence" value="ECO:0007669"/>
    <property type="project" value="TreeGrafter"/>
</dbReference>
<keyword evidence="3" id="KW-0804">Transcription</keyword>
<dbReference type="GO" id="GO:0000976">
    <property type="term" value="F:transcription cis-regulatory region binding"/>
    <property type="evidence" value="ECO:0007669"/>
    <property type="project" value="TreeGrafter"/>
</dbReference>
<organism evidence="6 7">
    <name type="scientific">Roseburia zhanii</name>
    <dbReference type="NCBI Taxonomy" id="2763064"/>
    <lineage>
        <taxon>Bacteria</taxon>
        <taxon>Bacillati</taxon>
        <taxon>Bacillota</taxon>
        <taxon>Clostridia</taxon>
        <taxon>Lachnospirales</taxon>
        <taxon>Lachnospiraceae</taxon>
        <taxon>Roseburia</taxon>
    </lineage>
</organism>
<dbReference type="AlphaFoldDB" id="A0A923LML7"/>
<proteinExistence type="predicted"/>
<feature type="domain" description="HTH tetR-type" evidence="5">
    <location>
        <begin position="16"/>
        <end position="76"/>
    </location>
</feature>
<dbReference type="InterPro" id="IPR009057">
    <property type="entry name" value="Homeodomain-like_sf"/>
</dbReference>
<protein>
    <submittedName>
        <fullName evidence="6">TetR/AcrR family transcriptional regulator</fullName>
    </submittedName>
</protein>
<dbReference type="EMBL" id="JACOPH010000001">
    <property type="protein sequence ID" value="MBC5712961.1"/>
    <property type="molecule type" value="Genomic_DNA"/>
</dbReference>
<dbReference type="PROSITE" id="PS50977">
    <property type="entry name" value="HTH_TETR_2"/>
    <property type="match status" value="1"/>
</dbReference>
<dbReference type="SUPFAM" id="SSF46689">
    <property type="entry name" value="Homeodomain-like"/>
    <property type="match status" value="1"/>
</dbReference>
<dbReference type="Pfam" id="PF00440">
    <property type="entry name" value="TetR_N"/>
    <property type="match status" value="1"/>
</dbReference>
<evidence type="ECO:0000256" key="2">
    <source>
        <dbReference type="ARBA" id="ARBA00023125"/>
    </source>
</evidence>
<evidence type="ECO:0000256" key="4">
    <source>
        <dbReference type="PROSITE-ProRule" id="PRU00335"/>
    </source>
</evidence>
<dbReference type="SUPFAM" id="SSF48498">
    <property type="entry name" value="Tetracyclin repressor-like, C-terminal domain"/>
    <property type="match status" value="1"/>
</dbReference>
<sequence length="222" mass="25653">MELKEIRKKERQTENERRKEQMIDVAFICFSKKGMEAASISDIAKEAAFGEATVYRYFSNKETLVLECGKKFWHMAADFFEAETNTEDFRKVSGIQQVEWVMRAACRFYENERAAFRLIHDLDVFLLSHQVQKEQLKEYEEAVDALRPYLCEAIEKGKEDGSIANKADTLELYYTITNGIFGLMQKQAAGSLLSTDLNVNEKRKIELFVELLIAGVRDVYGK</sequence>
<evidence type="ECO:0000313" key="6">
    <source>
        <dbReference type="EMBL" id="MBC5712961.1"/>
    </source>
</evidence>
<feature type="DNA-binding region" description="H-T-H motif" evidence="4">
    <location>
        <begin position="39"/>
        <end position="58"/>
    </location>
</feature>
<dbReference type="PANTHER" id="PTHR30055">
    <property type="entry name" value="HTH-TYPE TRANSCRIPTIONAL REGULATOR RUTR"/>
    <property type="match status" value="1"/>
</dbReference>
<evidence type="ECO:0000256" key="3">
    <source>
        <dbReference type="ARBA" id="ARBA00023163"/>
    </source>
</evidence>
<evidence type="ECO:0000256" key="1">
    <source>
        <dbReference type="ARBA" id="ARBA00023015"/>
    </source>
</evidence>
<keyword evidence="1" id="KW-0805">Transcription regulation</keyword>
<dbReference type="PANTHER" id="PTHR30055:SF234">
    <property type="entry name" value="HTH-TYPE TRANSCRIPTIONAL REGULATOR BETI"/>
    <property type="match status" value="1"/>
</dbReference>
<evidence type="ECO:0000313" key="7">
    <source>
        <dbReference type="Proteomes" id="UP000606720"/>
    </source>
</evidence>
<reference evidence="6" key="1">
    <citation type="submission" date="2020-08" db="EMBL/GenBank/DDBJ databases">
        <title>Genome public.</title>
        <authorList>
            <person name="Liu C."/>
            <person name="Sun Q."/>
        </authorList>
    </citation>
    <scope>NUCLEOTIDE SEQUENCE</scope>
    <source>
        <strain evidence="6">BX1005</strain>
    </source>
</reference>